<gene>
    <name evidence="2" type="ORF">WJX72_011627</name>
</gene>
<dbReference type="InterPro" id="IPR000719">
    <property type="entry name" value="Prot_kinase_dom"/>
</dbReference>
<name>A0AAW1Q5D3_9CHLO</name>
<organism evidence="2 3">
    <name type="scientific">[Myrmecia] bisecta</name>
    <dbReference type="NCBI Taxonomy" id="41462"/>
    <lineage>
        <taxon>Eukaryota</taxon>
        <taxon>Viridiplantae</taxon>
        <taxon>Chlorophyta</taxon>
        <taxon>core chlorophytes</taxon>
        <taxon>Trebouxiophyceae</taxon>
        <taxon>Trebouxiales</taxon>
        <taxon>Trebouxiaceae</taxon>
        <taxon>Myrmecia</taxon>
    </lineage>
</organism>
<dbReference type="AlphaFoldDB" id="A0AAW1Q5D3"/>
<evidence type="ECO:0000313" key="3">
    <source>
        <dbReference type="Proteomes" id="UP001489004"/>
    </source>
</evidence>
<dbReference type="SMART" id="SM00220">
    <property type="entry name" value="S_TKc"/>
    <property type="match status" value="1"/>
</dbReference>
<dbReference type="SUPFAM" id="SSF56112">
    <property type="entry name" value="Protein kinase-like (PK-like)"/>
    <property type="match status" value="1"/>
</dbReference>
<dbReference type="GO" id="GO:0005524">
    <property type="term" value="F:ATP binding"/>
    <property type="evidence" value="ECO:0007669"/>
    <property type="project" value="InterPro"/>
</dbReference>
<protein>
    <recommendedName>
        <fullName evidence="1">Protein kinase domain-containing protein</fullName>
    </recommendedName>
</protein>
<dbReference type="InterPro" id="IPR008271">
    <property type="entry name" value="Ser/Thr_kinase_AS"/>
</dbReference>
<dbReference type="Pfam" id="PF00069">
    <property type="entry name" value="Pkinase"/>
    <property type="match status" value="1"/>
</dbReference>
<comment type="caution">
    <text evidence="2">The sequence shown here is derived from an EMBL/GenBank/DDBJ whole genome shotgun (WGS) entry which is preliminary data.</text>
</comment>
<sequence>MLAAVSPEPLQPAVNVLGGDLAEAISLQPTLPGVLRLGGIWYALLTRPSPVLGILDFYLLNPVGKLFQKKWRVDDLTLRERMGGGNYGQVFEGARTNNGERLTARELTAEEKKRRVVLKRVNLDGTDVRRDFLKAGTMAKGAGETGQAEAYMCAKVKRDALVRQSCAQYLGQFIADRSEGGFTKGTQWLVWKYESDSTLADACQGDLGPFPGALEDIMLGSVNPDLRPEVRDARIVKAIMRKLLVALKRLHSVGIVHRDIKPENILLTNTGDVKIIDFGAAVDLCTGINFNPLYGMLDPRYSPPEELVLPKSFPRAPSPWLAAMFSPILWQAGRPDLFDSYSAGVLLVQMSVPELRTQAAQRNFNIELARCNYDLQAWRSSGASPRARNSDFTLLDRNNGAGWDLACKLICRRNSLNRGRLSAGDALRHRYFSRR</sequence>
<dbReference type="EMBL" id="JALJOR010000005">
    <property type="protein sequence ID" value="KAK9817239.1"/>
    <property type="molecule type" value="Genomic_DNA"/>
</dbReference>
<dbReference type="Proteomes" id="UP001489004">
    <property type="component" value="Unassembled WGS sequence"/>
</dbReference>
<dbReference type="InterPro" id="IPR011009">
    <property type="entry name" value="Kinase-like_dom_sf"/>
</dbReference>
<evidence type="ECO:0000313" key="2">
    <source>
        <dbReference type="EMBL" id="KAK9817239.1"/>
    </source>
</evidence>
<keyword evidence="3" id="KW-1185">Reference proteome</keyword>
<reference evidence="2 3" key="1">
    <citation type="journal article" date="2024" name="Nat. Commun.">
        <title>Phylogenomics reveals the evolutionary origins of lichenization in chlorophyte algae.</title>
        <authorList>
            <person name="Puginier C."/>
            <person name="Libourel C."/>
            <person name="Otte J."/>
            <person name="Skaloud P."/>
            <person name="Haon M."/>
            <person name="Grisel S."/>
            <person name="Petersen M."/>
            <person name="Berrin J.G."/>
            <person name="Delaux P.M."/>
            <person name="Dal Grande F."/>
            <person name="Keller J."/>
        </authorList>
    </citation>
    <scope>NUCLEOTIDE SEQUENCE [LARGE SCALE GENOMIC DNA]</scope>
    <source>
        <strain evidence="2 3">SAG 2043</strain>
    </source>
</reference>
<dbReference type="PROSITE" id="PS50011">
    <property type="entry name" value="PROTEIN_KINASE_DOM"/>
    <property type="match status" value="1"/>
</dbReference>
<dbReference type="PANTHER" id="PTHR46699">
    <property type="entry name" value="SERINE/THREONINE-PROTEIN KINASE STN8, CHLOROPLASTIC-RELATED"/>
    <property type="match status" value="1"/>
</dbReference>
<dbReference type="PROSITE" id="PS00108">
    <property type="entry name" value="PROTEIN_KINASE_ST"/>
    <property type="match status" value="1"/>
</dbReference>
<dbReference type="Gene3D" id="1.10.510.10">
    <property type="entry name" value="Transferase(Phosphotransferase) domain 1"/>
    <property type="match status" value="1"/>
</dbReference>
<evidence type="ECO:0000259" key="1">
    <source>
        <dbReference type="PROSITE" id="PS50011"/>
    </source>
</evidence>
<dbReference type="PANTHER" id="PTHR46699:SF1">
    <property type="entry name" value="SERINE_THREONINE-PROTEIN KINASE STN8, CHLOROPLASTIC"/>
    <property type="match status" value="1"/>
</dbReference>
<accession>A0AAW1Q5D3</accession>
<feature type="domain" description="Protein kinase" evidence="1">
    <location>
        <begin position="76"/>
        <end position="432"/>
    </location>
</feature>
<dbReference type="GO" id="GO:0004672">
    <property type="term" value="F:protein kinase activity"/>
    <property type="evidence" value="ECO:0007669"/>
    <property type="project" value="InterPro"/>
</dbReference>
<proteinExistence type="predicted"/>
<dbReference type="Gene3D" id="3.30.200.20">
    <property type="entry name" value="Phosphorylase Kinase, domain 1"/>
    <property type="match status" value="1"/>
</dbReference>